<proteinExistence type="predicted"/>
<dbReference type="EMBL" id="LSBJ02000002">
    <property type="protein sequence ID" value="OAQ69816.1"/>
    <property type="molecule type" value="Genomic_DNA"/>
</dbReference>
<dbReference type="RefSeq" id="XP_018146353.1">
    <property type="nucleotide sequence ID" value="XM_018291038.1"/>
</dbReference>
<protein>
    <submittedName>
        <fullName evidence="1">Uncharacterized protein</fullName>
    </submittedName>
</protein>
<dbReference type="OrthoDB" id="3885040at2759"/>
<dbReference type="AlphaFoldDB" id="A0A179FVY6"/>
<keyword evidence="2" id="KW-1185">Reference proteome</keyword>
<dbReference type="GeneID" id="28855032"/>
<organism evidence="1 2">
    <name type="scientific">Pochonia chlamydosporia 170</name>
    <dbReference type="NCBI Taxonomy" id="1380566"/>
    <lineage>
        <taxon>Eukaryota</taxon>
        <taxon>Fungi</taxon>
        <taxon>Dikarya</taxon>
        <taxon>Ascomycota</taxon>
        <taxon>Pezizomycotina</taxon>
        <taxon>Sordariomycetes</taxon>
        <taxon>Hypocreomycetidae</taxon>
        <taxon>Hypocreales</taxon>
        <taxon>Clavicipitaceae</taxon>
        <taxon>Pochonia</taxon>
    </lineage>
</organism>
<dbReference type="STRING" id="1380566.A0A179FVY6"/>
<dbReference type="Proteomes" id="UP000078397">
    <property type="component" value="Unassembled WGS sequence"/>
</dbReference>
<accession>A0A179FVY6</accession>
<evidence type="ECO:0000313" key="1">
    <source>
        <dbReference type="EMBL" id="OAQ69816.1"/>
    </source>
</evidence>
<reference evidence="1 2" key="1">
    <citation type="journal article" date="2016" name="PLoS Pathog.">
        <title>Biosynthesis of antibiotic leucinostatins in bio-control fungus Purpureocillium lilacinum and their inhibition on phytophthora revealed by genome mining.</title>
        <authorList>
            <person name="Wang G."/>
            <person name="Liu Z."/>
            <person name="Lin R."/>
            <person name="Li E."/>
            <person name="Mao Z."/>
            <person name="Ling J."/>
            <person name="Yang Y."/>
            <person name="Yin W.B."/>
            <person name="Xie B."/>
        </authorList>
    </citation>
    <scope>NUCLEOTIDE SEQUENCE [LARGE SCALE GENOMIC DNA]</scope>
    <source>
        <strain evidence="1">170</strain>
    </source>
</reference>
<dbReference type="KEGG" id="pchm:VFPPC_13261"/>
<evidence type="ECO:0000313" key="2">
    <source>
        <dbReference type="Proteomes" id="UP000078397"/>
    </source>
</evidence>
<gene>
    <name evidence="1" type="ORF">VFPPC_13261</name>
</gene>
<sequence length="265" mass="29623">MSAPVNGKAIGYDTGDIPALGAVTVELLLGVPGIPLQGCIDQQYKDSQIMDKRPGMYLKYMPYRYDEVTAKVFTGGSYLFDTWENAKEYKRWVGEDYEVGEPKAKFLEQPLFETSSCRVWKVIGAHSFAPIEEHAVGRLQYWSAKGENAEDSLRDIYPKLKTAAEVQNAAAFWLLFDPENNVFGIQLAFKKAEGNDEAAARRTLAVAASKPSLEHLMPEGFCEKSLFDRTSLFLTLWLPKSRAAGGCERLIPNHPVVPNISHRNE</sequence>
<comment type="caution">
    <text evidence="1">The sequence shown here is derived from an EMBL/GenBank/DDBJ whole genome shotgun (WGS) entry which is preliminary data.</text>
</comment>
<name>A0A179FVY6_METCM</name>